<sequence>MKSIILQCALVALIFGACQQGPVRYTQNSPEIDTVKNLIANYNSKNFDTSMYADTSKTFYNTRENPLSPSEAMDYHKQTDNNYASRGFMDDQEYEMVLTDDGETWVNCWLDWKGTLAANGKEMTIPIHLTYQFVDGKIVREYGYWDPTEIVMELQKIEAAAQMAEDQEQTE</sequence>
<evidence type="ECO:0000313" key="3">
    <source>
        <dbReference type="Proteomes" id="UP000667650"/>
    </source>
</evidence>
<dbReference type="Proteomes" id="UP000667650">
    <property type="component" value="Unassembled WGS sequence"/>
</dbReference>
<organism evidence="2 3">
    <name type="scientific">Flagellimonas ochracea</name>
    <dbReference type="NCBI Taxonomy" id="2696472"/>
    <lineage>
        <taxon>Bacteria</taxon>
        <taxon>Pseudomonadati</taxon>
        <taxon>Bacteroidota</taxon>
        <taxon>Flavobacteriia</taxon>
        <taxon>Flavobacteriales</taxon>
        <taxon>Flavobacteriaceae</taxon>
        <taxon>Flagellimonas</taxon>
    </lineage>
</organism>
<dbReference type="SUPFAM" id="SSF54427">
    <property type="entry name" value="NTF2-like"/>
    <property type="match status" value="1"/>
</dbReference>
<reference evidence="2" key="1">
    <citation type="submission" date="2020-01" db="EMBL/GenBank/DDBJ databases">
        <title>Muricauda ochracea sp. nov., isolated from a tidal flat of Garorim bay in Korea.</title>
        <authorList>
            <person name="Kim D."/>
            <person name="Yoo Y."/>
            <person name="Kim J.-J."/>
        </authorList>
    </citation>
    <scope>NUCLEOTIDE SEQUENCE</scope>
    <source>
        <strain evidence="2">JGD-17</strain>
    </source>
</reference>
<dbReference type="AlphaFoldDB" id="A0A964WW15"/>
<evidence type="ECO:0000313" key="2">
    <source>
        <dbReference type="EMBL" id="NAY90551.1"/>
    </source>
</evidence>
<keyword evidence="3" id="KW-1185">Reference proteome</keyword>
<feature type="chain" id="PRO_5037143846" evidence="1">
    <location>
        <begin position="21"/>
        <end position="171"/>
    </location>
</feature>
<dbReference type="InterPro" id="IPR032710">
    <property type="entry name" value="NTF2-like_dom_sf"/>
</dbReference>
<proteinExistence type="predicted"/>
<evidence type="ECO:0000256" key="1">
    <source>
        <dbReference type="SAM" id="SignalP"/>
    </source>
</evidence>
<protein>
    <submittedName>
        <fullName evidence="2">Nuclear transport factor 2 family protein</fullName>
    </submittedName>
</protein>
<dbReference type="EMBL" id="JAAABI010000001">
    <property type="protein sequence ID" value="NAY90551.1"/>
    <property type="molecule type" value="Genomic_DNA"/>
</dbReference>
<dbReference type="RefSeq" id="WP_166521963.1">
    <property type="nucleotide sequence ID" value="NZ_JAAABI010000001.1"/>
</dbReference>
<keyword evidence="1" id="KW-0732">Signal</keyword>
<accession>A0A964WW15</accession>
<name>A0A964WW15_9FLAO</name>
<gene>
    <name evidence="2" type="ORF">GTQ34_01355</name>
</gene>
<feature type="signal peptide" evidence="1">
    <location>
        <begin position="1"/>
        <end position="20"/>
    </location>
</feature>
<comment type="caution">
    <text evidence="2">The sequence shown here is derived from an EMBL/GenBank/DDBJ whole genome shotgun (WGS) entry which is preliminary data.</text>
</comment>
<dbReference type="PROSITE" id="PS51257">
    <property type="entry name" value="PROKAR_LIPOPROTEIN"/>
    <property type="match status" value="1"/>
</dbReference>
<dbReference type="Gene3D" id="3.10.450.50">
    <property type="match status" value="1"/>
</dbReference>